<evidence type="ECO:0000313" key="1">
    <source>
        <dbReference type="EMBL" id="KKM07066.1"/>
    </source>
</evidence>
<protein>
    <submittedName>
        <fullName evidence="1">Uncharacterized protein</fullName>
    </submittedName>
</protein>
<dbReference type="AlphaFoldDB" id="A0A0F9JMX8"/>
<sequence>MKHSPFLSINKNINQIHIDVYNTIARTLAETCLDEVDFEKVERLRKVDHQTIVREYMLLKIGMFDTWEILYHYD</sequence>
<comment type="caution">
    <text evidence="1">The sequence shown here is derived from an EMBL/GenBank/DDBJ whole genome shotgun (WGS) entry which is preliminary data.</text>
</comment>
<reference evidence="1" key="1">
    <citation type="journal article" date="2015" name="Nature">
        <title>Complex archaea that bridge the gap between prokaryotes and eukaryotes.</title>
        <authorList>
            <person name="Spang A."/>
            <person name="Saw J.H."/>
            <person name="Jorgensen S.L."/>
            <person name="Zaremba-Niedzwiedzka K."/>
            <person name="Martijn J."/>
            <person name="Lind A.E."/>
            <person name="van Eijk R."/>
            <person name="Schleper C."/>
            <person name="Guy L."/>
            <person name="Ettema T.J."/>
        </authorList>
    </citation>
    <scope>NUCLEOTIDE SEQUENCE</scope>
</reference>
<gene>
    <name evidence="1" type="ORF">LCGC14_1737600</name>
</gene>
<name>A0A0F9JMX8_9ZZZZ</name>
<dbReference type="EMBL" id="LAZR01015853">
    <property type="protein sequence ID" value="KKM07066.1"/>
    <property type="molecule type" value="Genomic_DNA"/>
</dbReference>
<accession>A0A0F9JMX8</accession>
<organism evidence="1">
    <name type="scientific">marine sediment metagenome</name>
    <dbReference type="NCBI Taxonomy" id="412755"/>
    <lineage>
        <taxon>unclassified sequences</taxon>
        <taxon>metagenomes</taxon>
        <taxon>ecological metagenomes</taxon>
    </lineage>
</organism>
<proteinExistence type="predicted"/>